<evidence type="ECO:0000313" key="2">
    <source>
        <dbReference type="Proteomes" id="UP000011058"/>
    </source>
</evidence>
<name>I0K7C1_9BACT</name>
<reference evidence="1 2" key="1">
    <citation type="journal article" date="2012" name="J. Bacteriol.">
        <title>Genome Sequence of Fibrella aestuarina BUZ 2T, a Filamentous Marine Bacterium.</title>
        <authorList>
            <person name="Filippini M."/>
            <person name="Qi W."/>
            <person name="Blom J."/>
            <person name="Goesmann A."/>
            <person name="Smits T.H."/>
            <person name="Bagheri H.C."/>
        </authorList>
    </citation>
    <scope>NUCLEOTIDE SEQUENCE [LARGE SCALE GENOMIC DNA]</scope>
    <source>
        <strain evidence="2">BUZ 2T</strain>
    </source>
</reference>
<dbReference type="STRING" id="1166018.FAES_2015"/>
<keyword evidence="2" id="KW-1185">Reference proteome</keyword>
<evidence type="ECO:0000313" key="1">
    <source>
        <dbReference type="EMBL" id="CCH00024.1"/>
    </source>
</evidence>
<protein>
    <submittedName>
        <fullName evidence="1">Uncharacterized protein</fullName>
    </submittedName>
</protein>
<sequence>MHQNRDFPFIKKETVAVGQWCYNTVDLPFSQQKPGNRG</sequence>
<dbReference type="AlphaFoldDB" id="I0K7C1"/>
<dbReference type="KEGG" id="fae:FAES_2015"/>
<proteinExistence type="predicted"/>
<dbReference type="Proteomes" id="UP000011058">
    <property type="component" value="Chromosome"/>
</dbReference>
<gene>
    <name evidence="1" type="ORF">FAES_2015</name>
</gene>
<dbReference type="HOGENOM" id="CLU_3328135_0_0_10"/>
<accession>I0K7C1</accession>
<organism evidence="1 2">
    <name type="scientific">Fibrella aestuarina BUZ 2</name>
    <dbReference type="NCBI Taxonomy" id="1166018"/>
    <lineage>
        <taxon>Bacteria</taxon>
        <taxon>Pseudomonadati</taxon>
        <taxon>Bacteroidota</taxon>
        <taxon>Cytophagia</taxon>
        <taxon>Cytophagales</taxon>
        <taxon>Spirosomataceae</taxon>
        <taxon>Fibrella</taxon>
    </lineage>
</organism>
<dbReference type="EMBL" id="HE796683">
    <property type="protein sequence ID" value="CCH00024.1"/>
    <property type="molecule type" value="Genomic_DNA"/>
</dbReference>